<dbReference type="EMBL" id="UYRR01019617">
    <property type="protein sequence ID" value="VDK30043.1"/>
    <property type="molecule type" value="Genomic_DNA"/>
</dbReference>
<dbReference type="WBParaSite" id="ASIM_0000801601-mRNA-1">
    <property type="protein sequence ID" value="ASIM_0000801601-mRNA-1"/>
    <property type="gene ID" value="ASIM_0000801601"/>
</dbReference>
<gene>
    <name evidence="1" type="ORF">ASIM_LOCUS7781</name>
</gene>
<sequence length="65" mass="7120">MGHAEPFALLCDATADEIDRVICKTNLMFNGTPSVPPNALLPLLAHHFTQAPLNVSNLALYKQFK</sequence>
<name>A0A0M3JK44_ANISI</name>
<organism evidence="3">
    <name type="scientific">Anisakis simplex</name>
    <name type="common">Herring worm</name>
    <dbReference type="NCBI Taxonomy" id="6269"/>
    <lineage>
        <taxon>Eukaryota</taxon>
        <taxon>Metazoa</taxon>
        <taxon>Ecdysozoa</taxon>
        <taxon>Nematoda</taxon>
        <taxon>Chromadorea</taxon>
        <taxon>Rhabditida</taxon>
        <taxon>Spirurina</taxon>
        <taxon>Ascaridomorpha</taxon>
        <taxon>Ascaridoidea</taxon>
        <taxon>Anisakidae</taxon>
        <taxon>Anisakis</taxon>
        <taxon>Anisakis simplex complex</taxon>
    </lineage>
</organism>
<evidence type="ECO:0000313" key="1">
    <source>
        <dbReference type="EMBL" id="VDK30043.1"/>
    </source>
</evidence>
<dbReference type="Proteomes" id="UP000267096">
    <property type="component" value="Unassembled WGS sequence"/>
</dbReference>
<protein>
    <submittedName>
        <fullName evidence="1 3">Uncharacterized protein</fullName>
    </submittedName>
</protein>
<accession>A0A0M3JK44</accession>
<reference evidence="3" key="1">
    <citation type="submission" date="2017-02" db="UniProtKB">
        <authorList>
            <consortium name="WormBaseParasite"/>
        </authorList>
    </citation>
    <scope>IDENTIFICATION</scope>
</reference>
<reference evidence="1 2" key="2">
    <citation type="submission" date="2018-11" db="EMBL/GenBank/DDBJ databases">
        <authorList>
            <consortium name="Pathogen Informatics"/>
        </authorList>
    </citation>
    <scope>NUCLEOTIDE SEQUENCE [LARGE SCALE GENOMIC DNA]</scope>
</reference>
<keyword evidence="2" id="KW-1185">Reference proteome</keyword>
<evidence type="ECO:0000313" key="3">
    <source>
        <dbReference type="WBParaSite" id="ASIM_0000801601-mRNA-1"/>
    </source>
</evidence>
<proteinExistence type="predicted"/>
<dbReference type="AlphaFoldDB" id="A0A0M3JK44"/>
<evidence type="ECO:0000313" key="2">
    <source>
        <dbReference type="Proteomes" id="UP000267096"/>
    </source>
</evidence>